<proteinExistence type="predicted"/>
<organism evidence="2 3">
    <name type="scientific">Araneus ventricosus</name>
    <name type="common">Orbweaver spider</name>
    <name type="synonym">Epeira ventricosa</name>
    <dbReference type="NCBI Taxonomy" id="182803"/>
    <lineage>
        <taxon>Eukaryota</taxon>
        <taxon>Metazoa</taxon>
        <taxon>Ecdysozoa</taxon>
        <taxon>Arthropoda</taxon>
        <taxon>Chelicerata</taxon>
        <taxon>Arachnida</taxon>
        <taxon>Araneae</taxon>
        <taxon>Araneomorphae</taxon>
        <taxon>Entelegynae</taxon>
        <taxon>Araneoidea</taxon>
        <taxon>Araneidae</taxon>
        <taxon>Araneus</taxon>
    </lineage>
</organism>
<reference evidence="2 3" key="1">
    <citation type="journal article" date="2019" name="Sci. Rep.">
        <title>Orb-weaving spider Araneus ventricosus genome elucidates the spidroin gene catalogue.</title>
        <authorList>
            <person name="Kono N."/>
            <person name="Nakamura H."/>
            <person name="Ohtoshi R."/>
            <person name="Moran D.A.P."/>
            <person name="Shinohara A."/>
            <person name="Yoshida Y."/>
            <person name="Fujiwara M."/>
            <person name="Mori M."/>
            <person name="Tomita M."/>
            <person name="Arakawa K."/>
        </authorList>
    </citation>
    <scope>NUCLEOTIDE SEQUENCE [LARGE SCALE GENOMIC DNA]</scope>
</reference>
<dbReference type="Proteomes" id="UP000499080">
    <property type="component" value="Unassembled WGS sequence"/>
</dbReference>
<comment type="caution">
    <text evidence="2">The sequence shown here is derived from an EMBL/GenBank/DDBJ whole genome shotgun (WGS) entry which is preliminary data.</text>
</comment>
<keyword evidence="3" id="KW-1185">Reference proteome</keyword>
<feature type="region of interest" description="Disordered" evidence="1">
    <location>
        <begin position="1"/>
        <end position="29"/>
    </location>
</feature>
<evidence type="ECO:0000256" key="1">
    <source>
        <dbReference type="SAM" id="MobiDB-lite"/>
    </source>
</evidence>
<dbReference type="EMBL" id="BGPR01022949">
    <property type="protein sequence ID" value="GBN89744.1"/>
    <property type="molecule type" value="Genomic_DNA"/>
</dbReference>
<evidence type="ECO:0000313" key="2">
    <source>
        <dbReference type="EMBL" id="GBN89744.1"/>
    </source>
</evidence>
<name>A0A4Y2SN68_ARAVE</name>
<dbReference type="AlphaFoldDB" id="A0A4Y2SN68"/>
<evidence type="ECO:0000313" key="3">
    <source>
        <dbReference type="Proteomes" id="UP000499080"/>
    </source>
</evidence>
<feature type="compositionally biased region" description="Low complexity" evidence="1">
    <location>
        <begin position="1"/>
        <end position="20"/>
    </location>
</feature>
<sequence>MPAQVSSSSSDPGSKGLGPSQSSPQFASKREVNVTKLTCLFSETETRRASAHGTVDFGFAKIGVRLQLDEEMFTSLSKDAGKELFLLTAYHPSAE</sequence>
<gene>
    <name evidence="2" type="ORF">AVEN_128689_1</name>
</gene>
<accession>A0A4Y2SN68</accession>
<protein>
    <submittedName>
        <fullName evidence="2">Uncharacterized protein</fullName>
    </submittedName>
</protein>